<gene>
    <name evidence="7" type="ORF">PR048_011981</name>
</gene>
<reference evidence="7 8" key="1">
    <citation type="submission" date="2023-02" db="EMBL/GenBank/DDBJ databases">
        <title>LHISI_Scaffold_Assembly.</title>
        <authorList>
            <person name="Stuart O.P."/>
            <person name="Cleave R."/>
            <person name="Magrath M.J.L."/>
            <person name="Mikheyev A.S."/>
        </authorList>
    </citation>
    <scope>NUCLEOTIDE SEQUENCE [LARGE SCALE GENOMIC DNA]</scope>
    <source>
        <strain evidence="7">Daus_M_001</strain>
        <tissue evidence="7">Leg muscle</tissue>
    </source>
</reference>
<protein>
    <recommendedName>
        <fullName evidence="6">Major facilitator superfamily (MFS) profile domain-containing protein</fullName>
    </recommendedName>
</protein>
<dbReference type="Gene3D" id="1.20.1250.20">
    <property type="entry name" value="MFS general substrate transporter like domains"/>
    <property type="match status" value="1"/>
</dbReference>
<evidence type="ECO:0000256" key="3">
    <source>
        <dbReference type="ARBA" id="ARBA00022989"/>
    </source>
</evidence>
<feature type="transmembrane region" description="Helical" evidence="5">
    <location>
        <begin position="270"/>
        <end position="292"/>
    </location>
</feature>
<feature type="transmembrane region" description="Helical" evidence="5">
    <location>
        <begin position="401"/>
        <end position="419"/>
    </location>
</feature>
<dbReference type="SUPFAM" id="SSF103473">
    <property type="entry name" value="MFS general substrate transporter"/>
    <property type="match status" value="1"/>
</dbReference>
<sequence length="449" mass="49422">MQSFCHGTNYGWLAPVQPLLLSTDNPVGEWPMTEEDTSMAGSIISIAACLAVPAFTHLGNTGSRKMAGYLAWLPLLPGWLLIVFARSQNMLLVGRFVAGLNCGSTASMMLLVNEISEDSIRGELCTFGNLFFNAGVLFSYVVGSYFSYRTFGLACLGASLIFLTGFYFIPESPYYLMELGKTSEAKKSLQWYWGKNNPNIEEELGKILKRINEIEPLRWSNIVEAFSAPGAVKSLFIGIALCINAHFCGLTAIISYSVKIFQESGTNMSPYGATILVGALRFASIYFTGIVVDRVGRKVLLIASNVIMTVSLLVLGGYFFIRQTSDVGGYGWVPVVCICTFIISVSFGVGSLTFVMVTELFSFKIRSVATMICHCLLSFNVFVVVRTFPVMKDTLTLPGCYWFYASVCAVGVLFAYFCVPETKNRSLESIQAQISGRVKTSNRYKQEDN</sequence>
<dbReference type="InterPro" id="IPR005828">
    <property type="entry name" value="MFS_sugar_transport-like"/>
</dbReference>
<dbReference type="InterPro" id="IPR050549">
    <property type="entry name" value="MFS_Trehalose_Transporter"/>
</dbReference>
<evidence type="ECO:0000256" key="4">
    <source>
        <dbReference type="ARBA" id="ARBA00023136"/>
    </source>
</evidence>
<dbReference type="PROSITE" id="PS00216">
    <property type="entry name" value="SUGAR_TRANSPORT_1"/>
    <property type="match status" value="1"/>
</dbReference>
<dbReference type="InterPro" id="IPR005829">
    <property type="entry name" value="Sugar_transporter_CS"/>
</dbReference>
<organism evidence="7 8">
    <name type="scientific">Dryococelus australis</name>
    <dbReference type="NCBI Taxonomy" id="614101"/>
    <lineage>
        <taxon>Eukaryota</taxon>
        <taxon>Metazoa</taxon>
        <taxon>Ecdysozoa</taxon>
        <taxon>Arthropoda</taxon>
        <taxon>Hexapoda</taxon>
        <taxon>Insecta</taxon>
        <taxon>Pterygota</taxon>
        <taxon>Neoptera</taxon>
        <taxon>Polyneoptera</taxon>
        <taxon>Phasmatodea</taxon>
        <taxon>Verophasmatodea</taxon>
        <taxon>Anareolatae</taxon>
        <taxon>Phasmatidae</taxon>
        <taxon>Eurycanthinae</taxon>
        <taxon>Dryococelus</taxon>
    </lineage>
</organism>
<keyword evidence="3 5" id="KW-1133">Transmembrane helix</keyword>
<feature type="transmembrane region" description="Helical" evidence="5">
    <location>
        <begin position="368"/>
        <end position="389"/>
    </location>
</feature>
<dbReference type="PANTHER" id="PTHR48021">
    <property type="match status" value="1"/>
</dbReference>
<comment type="subcellular location">
    <subcellularLocation>
        <location evidence="1">Membrane</location>
        <topology evidence="1">Multi-pass membrane protein</topology>
    </subcellularLocation>
</comment>
<dbReference type="PANTHER" id="PTHR48021:SF1">
    <property type="entry name" value="GH07001P-RELATED"/>
    <property type="match status" value="1"/>
</dbReference>
<evidence type="ECO:0000313" key="7">
    <source>
        <dbReference type="EMBL" id="KAJ8885781.1"/>
    </source>
</evidence>
<feature type="domain" description="Major facilitator superfamily (MFS) profile" evidence="6">
    <location>
        <begin position="1"/>
        <end position="423"/>
    </location>
</feature>
<dbReference type="PROSITE" id="PS50850">
    <property type="entry name" value="MFS"/>
    <property type="match status" value="1"/>
</dbReference>
<evidence type="ECO:0000256" key="1">
    <source>
        <dbReference type="ARBA" id="ARBA00004141"/>
    </source>
</evidence>
<dbReference type="InterPro" id="IPR036259">
    <property type="entry name" value="MFS_trans_sf"/>
</dbReference>
<feature type="transmembrane region" description="Helical" evidence="5">
    <location>
        <begin position="39"/>
        <end position="59"/>
    </location>
</feature>
<feature type="transmembrane region" description="Helical" evidence="5">
    <location>
        <begin position="148"/>
        <end position="169"/>
    </location>
</feature>
<dbReference type="Pfam" id="PF00083">
    <property type="entry name" value="Sugar_tr"/>
    <property type="match status" value="1"/>
</dbReference>
<accession>A0ABQ9HN23</accession>
<feature type="transmembrane region" description="Helical" evidence="5">
    <location>
        <begin position="66"/>
        <end position="85"/>
    </location>
</feature>
<evidence type="ECO:0000256" key="2">
    <source>
        <dbReference type="ARBA" id="ARBA00022692"/>
    </source>
</evidence>
<keyword evidence="8" id="KW-1185">Reference proteome</keyword>
<feature type="transmembrane region" description="Helical" evidence="5">
    <location>
        <begin position="124"/>
        <end position="142"/>
    </location>
</feature>
<feature type="transmembrane region" description="Helical" evidence="5">
    <location>
        <begin position="91"/>
        <end position="112"/>
    </location>
</feature>
<keyword evidence="2 5" id="KW-0812">Transmembrane</keyword>
<feature type="transmembrane region" description="Helical" evidence="5">
    <location>
        <begin position="333"/>
        <end position="356"/>
    </location>
</feature>
<name>A0ABQ9HN23_9NEOP</name>
<keyword evidence="4 5" id="KW-0472">Membrane</keyword>
<dbReference type="InterPro" id="IPR003663">
    <property type="entry name" value="Sugar/inositol_transpt"/>
</dbReference>
<comment type="caution">
    <text evidence="7">The sequence shown here is derived from an EMBL/GenBank/DDBJ whole genome shotgun (WGS) entry which is preliminary data.</text>
</comment>
<evidence type="ECO:0000259" key="6">
    <source>
        <dbReference type="PROSITE" id="PS50850"/>
    </source>
</evidence>
<dbReference type="Proteomes" id="UP001159363">
    <property type="component" value="Chromosome X"/>
</dbReference>
<dbReference type="EMBL" id="JARBHB010000004">
    <property type="protein sequence ID" value="KAJ8885781.1"/>
    <property type="molecule type" value="Genomic_DNA"/>
</dbReference>
<evidence type="ECO:0000313" key="8">
    <source>
        <dbReference type="Proteomes" id="UP001159363"/>
    </source>
</evidence>
<feature type="transmembrane region" description="Helical" evidence="5">
    <location>
        <begin position="299"/>
        <end position="321"/>
    </location>
</feature>
<proteinExistence type="predicted"/>
<evidence type="ECO:0000256" key="5">
    <source>
        <dbReference type="SAM" id="Phobius"/>
    </source>
</evidence>
<feature type="transmembrane region" description="Helical" evidence="5">
    <location>
        <begin position="235"/>
        <end position="258"/>
    </location>
</feature>
<dbReference type="InterPro" id="IPR020846">
    <property type="entry name" value="MFS_dom"/>
</dbReference>
<dbReference type="PRINTS" id="PR00171">
    <property type="entry name" value="SUGRTRNSPORT"/>
</dbReference>